<name>A0A5B9DPQ7_9HYPH</name>
<protein>
    <submittedName>
        <fullName evidence="1">Uncharacterized protein</fullName>
    </submittedName>
</protein>
<accession>A0A5B9DPQ7</accession>
<keyword evidence="2" id="KW-1185">Reference proteome</keyword>
<organism evidence="1 2">
    <name type="scientific">Paradevosia tibetensis</name>
    <dbReference type="NCBI Taxonomy" id="1447062"/>
    <lineage>
        <taxon>Bacteria</taxon>
        <taxon>Pseudomonadati</taxon>
        <taxon>Pseudomonadota</taxon>
        <taxon>Alphaproteobacteria</taxon>
        <taxon>Hyphomicrobiales</taxon>
        <taxon>Devosiaceae</taxon>
        <taxon>Paradevosia</taxon>
    </lineage>
</organism>
<dbReference type="Proteomes" id="UP000321062">
    <property type="component" value="Chromosome"/>
</dbReference>
<dbReference type="EMBL" id="CP041690">
    <property type="protein sequence ID" value="QEE20925.1"/>
    <property type="molecule type" value="Genomic_DNA"/>
</dbReference>
<dbReference type="RefSeq" id="WP_147656235.1">
    <property type="nucleotide sequence ID" value="NZ_BMFM01000001.1"/>
</dbReference>
<evidence type="ECO:0000313" key="2">
    <source>
        <dbReference type="Proteomes" id="UP000321062"/>
    </source>
</evidence>
<sequence>MALLGALSLSEIVTRIAAVLIYAALQGALFAALARLLGDARPQNEGRLTVNPFTQVSMWGVIAGVLFALTWIRPVRYEPCAIRFGGWGLLLVVASGLALMLALVPLADFLRPLLLLLPRTAGYAALYVLNQFQAITVGSVILNCLPVPGLAAGALTQLGWQGHERRFERLVPIGLGLVFAAIVAGLIPNPASSVMPYLRAV</sequence>
<dbReference type="OrthoDB" id="9800627at2"/>
<reference evidence="1 2" key="1">
    <citation type="journal article" date="2015" name="Int. J. Syst. Evol. Microbiol.">
        <title>Youhaiella tibetensis gen. nov., sp. nov., isolated from subsurface sediment.</title>
        <authorList>
            <person name="Wang Y.X."/>
            <person name="Huang F.Q."/>
            <person name="Nogi Y."/>
            <person name="Pang S.J."/>
            <person name="Wang P.K."/>
            <person name="Lv J."/>
        </authorList>
    </citation>
    <scope>NUCLEOTIDE SEQUENCE [LARGE SCALE GENOMIC DNA]</scope>
    <source>
        <strain evidence="2">fig4</strain>
    </source>
</reference>
<dbReference type="KEGG" id="yti:FNA67_12380"/>
<gene>
    <name evidence="1" type="ORF">FNA67_12380</name>
</gene>
<evidence type="ECO:0000313" key="1">
    <source>
        <dbReference type="EMBL" id="QEE20925.1"/>
    </source>
</evidence>
<proteinExistence type="predicted"/>
<dbReference type="AlphaFoldDB" id="A0A5B9DPQ7"/>